<feature type="transmembrane region" description="Helical" evidence="10">
    <location>
        <begin position="752"/>
        <end position="770"/>
    </location>
</feature>
<feature type="transmembrane region" description="Helical" evidence="10">
    <location>
        <begin position="655"/>
        <end position="677"/>
    </location>
</feature>
<keyword evidence="7" id="KW-0406">Ion transport</keyword>
<evidence type="ECO:0000259" key="11">
    <source>
        <dbReference type="Pfam" id="PF00361"/>
    </source>
</evidence>
<dbReference type="Pfam" id="PF13244">
    <property type="entry name" value="MbhD"/>
    <property type="match status" value="1"/>
</dbReference>
<evidence type="ECO:0000256" key="8">
    <source>
        <dbReference type="ARBA" id="ARBA00023136"/>
    </source>
</evidence>
<keyword evidence="16" id="KW-1185">Reference proteome</keyword>
<dbReference type="OrthoDB" id="9811798at2"/>
<feature type="domain" description="NADH-Ubiquinone oxidoreductase (complex I) chain 5 N-terminal" evidence="12">
    <location>
        <begin position="71"/>
        <end position="114"/>
    </location>
</feature>
<evidence type="ECO:0000313" key="16">
    <source>
        <dbReference type="Proteomes" id="UP000294547"/>
    </source>
</evidence>
<comment type="caution">
    <text evidence="15">The sequence shown here is derived from an EMBL/GenBank/DDBJ whole genome shotgun (WGS) entry which is preliminary data.</text>
</comment>
<feature type="transmembrane region" description="Helical" evidence="10">
    <location>
        <begin position="76"/>
        <end position="100"/>
    </location>
</feature>
<feature type="transmembrane region" description="Helical" evidence="10">
    <location>
        <begin position="408"/>
        <end position="432"/>
    </location>
</feature>
<dbReference type="GO" id="GO:0005886">
    <property type="term" value="C:plasma membrane"/>
    <property type="evidence" value="ECO:0007669"/>
    <property type="project" value="UniProtKB-SubCell"/>
</dbReference>
<feature type="transmembrane region" description="Helical" evidence="10">
    <location>
        <begin position="452"/>
        <end position="472"/>
    </location>
</feature>
<reference evidence="15 16" key="1">
    <citation type="submission" date="2019-03" db="EMBL/GenBank/DDBJ databases">
        <title>Genomic Encyclopedia of Type Strains, Phase IV (KMG-IV): sequencing the most valuable type-strain genomes for metagenomic binning, comparative biology and taxonomic classification.</title>
        <authorList>
            <person name="Goeker M."/>
        </authorList>
    </citation>
    <scope>NUCLEOTIDE SEQUENCE [LARGE SCALE GENOMIC DNA]</scope>
    <source>
        <strain evidence="15 16">DSM 102969</strain>
    </source>
</reference>
<dbReference type="InterPro" id="IPR001750">
    <property type="entry name" value="ND/Mrp_TM"/>
</dbReference>
<evidence type="ECO:0000259" key="14">
    <source>
        <dbReference type="Pfam" id="PF20501"/>
    </source>
</evidence>
<feature type="transmembrane region" description="Helical" evidence="10">
    <location>
        <begin position="246"/>
        <end position="264"/>
    </location>
</feature>
<protein>
    <submittedName>
        <fullName evidence="15">Multisubunit sodium/proton antiporter MrpA subunit</fullName>
    </submittedName>
</protein>
<evidence type="ECO:0000256" key="7">
    <source>
        <dbReference type="ARBA" id="ARBA00023065"/>
    </source>
</evidence>
<feature type="domain" description="NADH:quinone oxidoreductase/Mrp antiporter transmembrane" evidence="11">
    <location>
        <begin position="132"/>
        <end position="410"/>
    </location>
</feature>
<comment type="subcellular location">
    <subcellularLocation>
        <location evidence="1">Cell membrane</location>
        <topology evidence="1">Multi-pass membrane protein</topology>
    </subcellularLocation>
    <subcellularLocation>
        <location evidence="9">Membrane</location>
        <topology evidence="9">Multi-pass membrane protein</topology>
    </subcellularLocation>
</comment>
<feature type="transmembrane region" description="Helical" evidence="10">
    <location>
        <begin position="167"/>
        <end position="192"/>
    </location>
</feature>
<keyword evidence="5 9" id="KW-0812">Transmembrane</keyword>
<feature type="transmembrane region" description="Helical" evidence="10">
    <location>
        <begin position="276"/>
        <end position="296"/>
    </location>
</feature>
<dbReference type="InterPro" id="IPR001516">
    <property type="entry name" value="Proton_antipo_N"/>
</dbReference>
<dbReference type="InterPro" id="IPR046806">
    <property type="entry name" value="MrpA_C/MbhE"/>
</dbReference>
<dbReference type="Pfam" id="PF00662">
    <property type="entry name" value="Proton_antipo_N"/>
    <property type="match status" value="1"/>
</dbReference>
<feature type="transmembrane region" description="Helical" evidence="10">
    <location>
        <begin position="303"/>
        <end position="322"/>
    </location>
</feature>
<dbReference type="Pfam" id="PF00361">
    <property type="entry name" value="Proton_antipo_M"/>
    <property type="match status" value="1"/>
</dbReference>
<evidence type="ECO:0000259" key="12">
    <source>
        <dbReference type="Pfam" id="PF00662"/>
    </source>
</evidence>
<dbReference type="PANTHER" id="PTHR43373">
    <property type="entry name" value="NA(+)/H(+) ANTIPORTER SUBUNIT"/>
    <property type="match status" value="1"/>
</dbReference>
<name>A0A4R6RB55_9HYPH</name>
<feature type="transmembrane region" description="Helical" evidence="10">
    <location>
        <begin position="506"/>
        <end position="524"/>
    </location>
</feature>
<dbReference type="InterPro" id="IPR050616">
    <property type="entry name" value="CPA3_Na-H_Antiporter_A"/>
</dbReference>
<feature type="transmembrane region" description="Helical" evidence="10">
    <location>
        <begin position="328"/>
        <end position="349"/>
    </location>
</feature>
<keyword evidence="2" id="KW-0813">Transport</keyword>
<evidence type="ECO:0000256" key="6">
    <source>
        <dbReference type="ARBA" id="ARBA00022989"/>
    </source>
</evidence>
<dbReference type="RefSeq" id="WP_126538023.1">
    <property type="nucleotide sequence ID" value="NZ_BSPM01000009.1"/>
</dbReference>
<accession>A0A4R6RB55</accession>
<evidence type="ECO:0000313" key="15">
    <source>
        <dbReference type="EMBL" id="TDP83244.1"/>
    </source>
</evidence>
<organism evidence="15 16">
    <name type="scientific">Oharaeibacter diazotrophicus</name>
    <dbReference type="NCBI Taxonomy" id="1920512"/>
    <lineage>
        <taxon>Bacteria</taxon>
        <taxon>Pseudomonadati</taxon>
        <taxon>Pseudomonadota</taxon>
        <taxon>Alphaproteobacteria</taxon>
        <taxon>Hyphomicrobiales</taxon>
        <taxon>Pleomorphomonadaceae</taxon>
        <taxon>Oharaeibacter</taxon>
    </lineage>
</organism>
<dbReference type="GO" id="GO:0006811">
    <property type="term" value="P:monoatomic ion transport"/>
    <property type="evidence" value="ECO:0007669"/>
    <property type="project" value="UniProtKB-KW"/>
</dbReference>
<feature type="transmembrane region" description="Helical" evidence="10">
    <location>
        <begin position="112"/>
        <end position="132"/>
    </location>
</feature>
<evidence type="ECO:0000256" key="2">
    <source>
        <dbReference type="ARBA" id="ARBA00022448"/>
    </source>
</evidence>
<feature type="transmembrane region" description="Helical" evidence="10">
    <location>
        <begin position="6"/>
        <end position="24"/>
    </location>
</feature>
<feature type="transmembrane region" description="Helical" evidence="10">
    <location>
        <begin position="370"/>
        <end position="388"/>
    </location>
</feature>
<dbReference type="GO" id="GO:0015297">
    <property type="term" value="F:antiporter activity"/>
    <property type="evidence" value="ECO:0007669"/>
    <property type="project" value="UniProtKB-KW"/>
</dbReference>
<feature type="transmembrane region" description="Helical" evidence="10">
    <location>
        <begin position="36"/>
        <end position="56"/>
    </location>
</feature>
<feature type="domain" description="MrpA C-terminal/MbhE" evidence="14">
    <location>
        <begin position="691"/>
        <end position="767"/>
    </location>
</feature>
<feature type="transmembrane region" description="Helical" evidence="10">
    <location>
        <begin position="689"/>
        <end position="709"/>
    </location>
</feature>
<dbReference type="PANTHER" id="PTHR43373:SF1">
    <property type="entry name" value="NA(+)_H(+) ANTIPORTER SUBUNIT A"/>
    <property type="match status" value="1"/>
</dbReference>
<evidence type="ECO:0000256" key="3">
    <source>
        <dbReference type="ARBA" id="ARBA00022449"/>
    </source>
</evidence>
<evidence type="ECO:0000256" key="5">
    <source>
        <dbReference type="ARBA" id="ARBA00022692"/>
    </source>
</evidence>
<evidence type="ECO:0000256" key="4">
    <source>
        <dbReference type="ARBA" id="ARBA00022475"/>
    </source>
</evidence>
<gene>
    <name evidence="15" type="ORF">EDD54_3203</name>
</gene>
<evidence type="ECO:0000256" key="1">
    <source>
        <dbReference type="ARBA" id="ARBA00004651"/>
    </source>
</evidence>
<keyword evidence="4" id="KW-1003">Cell membrane</keyword>
<dbReference type="Pfam" id="PF20501">
    <property type="entry name" value="MbhE"/>
    <property type="match status" value="1"/>
</dbReference>
<dbReference type="InterPro" id="IPR025383">
    <property type="entry name" value="MrpA_C/MbhD"/>
</dbReference>
<evidence type="ECO:0000256" key="10">
    <source>
        <dbReference type="SAM" id="Phobius"/>
    </source>
</evidence>
<keyword evidence="6 10" id="KW-1133">Transmembrane helix</keyword>
<feature type="domain" description="MrpA C-terminal/MbhD" evidence="13">
    <location>
        <begin position="613"/>
        <end position="675"/>
    </location>
</feature>
<dbReference type="AlphaFoldDB" id="A0A4R6RB55"/>
<evidence type="ECO:0000256" key="9">
    <source>
        <dbReference type="RuleBase" id="RU000320"/>
    </source>
</evidence>
<proteinExistence type="predicted"/>
<feature type="transmembrane region" description="Helical" evidence="10">
    <location>
        <begin position="629"/>
        <end position="649"/>
    </location>
</feature>
<keyword evidence="3" id="KW-0050">Antiport</keyword>
<feature type="transmembrane region" description="Helical" evidence="10">
    <location>
        <begin position="198"/>
        <end position="225"/>
    </location>
</feature>
<dbReference type="Proteomes" id="UP000294547">
    <property type="component" value="Unassembled WGS sequence"/>
</dbReference>
<sequence length="782" mass="79679">MTDVDVGAPVLLLLAAPFLGAALARPAVAAGNPGVLALAAIPAALFAYFASLVGVVADGGRLHAGVDWLPGFGVRFSILIDGLSLLFSLLITGIGTLIVVYAGAYMHGHAGAARLIACLMLFMGAMLGLVLADDALTLFVFWEGTSITSFLLIGFDRGRMRARRAALQALVITGAGGLALLAALLLAGGVVGERSLSAIAAGGTAIGASPLATTIFALVALAAFTKSAQVPFHVWLPNAMEAPTPVSAYLHSATMVKAGVYLLMRLHPALGDLAAWTPTLTTAGGLTLVTGAVLALRQHDLKLMLAQTTVASLGLLVLLLGVGTEGAIRGAVAYLLAHALFKGALFMIAGGIDHAAGTRDVRRLGGLAKVMPVTFAAALVAAVSMAGLPPMLGFPTKEVLYAGLVDAAAAGPLVVAVVGNAAMFAIAFAVALTPFRGPAVPLPSDHPHENGAGLLAGPVVLGLAGLAAALLAHDTGAQLLAPAATAIAGRPLDVALHLVPEHLDPALGLSALTIALGVGAYLTLARLRAAVDAAVTGVGWGPDAGFDQLVGGATRLAHAVLGAVQSGRLETYMTTVVAALAVALLAPMIAYGELPAWPAFAMPRLHEAAILAIALVGLAAVLRAPNRLTAIVSLGIQGFSVAVLFMLYGAPDLSFTQFMVETLSVVILALVMTRLSLGERDPRPPAQMLLDGGFAVLVGTGFALLLMSATQVPFDRRLTDFYEAASRTVAHGRNIVNVIIVDFRGLDTLGEIAVVMITGLAILALVRVKARAPIVPDPEKRP</sequence>
<feature type="transmembrane region" description="Helical" evidence="10">
    <location>
        <begin position="604"/>
        <end position="622"/>
    </location>
</feature>
<keyword evidence="8 10" id="KW-0472">Membrane</keyword>
<dbReference type="EMBL" id="SNXY01000009">
    <property type="protein sequence ID" value="TDP83244.1"/>
    <property type="molecule type" value="Genomic_DNA"/>
</dbReference>
<feature type="transmembrane region" description="Helical" evidence="10">
    <location>
        <begin position="572"/>
        <end position="592"/>
    </location>
</feature>
<dbReference type="PRINTS" id="PR01434">
    <property type="entry name" value="NADHDHGNASE5"/>
</dbReference>
<feature type="transmembrane region" description="Helical" evidence="10">
    <location>
        <begin position="138"/>
        <end position="155"/>
    </location>
</feature>
<evidence type="ECO:0000259" key="13">
    <source>
        <dbReference type="Pfam" id="PF13244"/>
    </source>
</evidence>